<protein>
    <recommendedName>
        <fullName evidence="11">Ig-like domain-containing protein</fullName>
    </recommendedName>
</protein>
<dbReference type="SMART" id="SM00406">
    <property type="entry name" value="IGv"/>
    <property type="match status" value="1"/>
</dbReference>
<evidence type="ECO:0000256" key="8">
    <source>
        <dbReference type="ARBA" id="ARBA00023319"/>
    </source>
</evidence>
<dbReference type="Pfam" id="PF07686">
    <property type="entry name" value="V-set"/>
    <property type="match status" value="1"/>
</dbReference>
<keyword evidence="6" id="KW-1015">Disulfide bond</keyword>
<dbReference type="InterPro" id="IPR013106">
    <property type="entry name" value="Ig_V-set"/>
</dbReference>
<dbReference type="InterPro" id="IPR036179">
    <property type="entry name" value="Ig-like_dom_sf"/>
</dbReference>
<dbReference type="Pfam" id="PF22705">
    <property type="entry name" value="C2-set_3"/>
    <property type="match status" value="1"/>
</dbReference>
<dbReference type="PANTHER" id="PTHR24100:SF151">
    <property type="entry name" value="ICOS LIGAND"/>
    <property type="match status" value="1"/>
</dbReference>
<evidence type="ECO:0000256" key="1">
    <source>
        <dbReference type="ARBA" id="ARBA00004370"/>
    </source>
</evidence>
<dbReference type="Proteomes" id="UP000472263">
    <property type="component" value="Chromosome 18"/>
</dbReference>
<organism evidence="12 13">
    <name type="scientific">Myripristis murdjan</name>
    <name type="common">pinecone soldierfish</name>
    <dbReference type="NCBI Taxonomy" id="586833"/>
    <lineage>
        <taxon>Eukaryota</taxon>
        <taxon>Metazoa</taxon>
        <taxon>Chordata</taxon>
        <taxon>Craniata</taxon>
        <taxon>Vertebrata</taxon>
        <taxon>Euteleostomi</taxon>
        <taxon>Actinopterygii</taxon>
        <taxon>Neopterygii</taxon>
        <taxon>Teleostei</taxon>
        <taxon>Neoteleostei</taxon>
        <taxon>Acanthomorphata</taxon>
        <taxon>Holocentriformes</taxon>
        <taxon>Holocentridae</taxon>
        <taxon>Myripristis</taxon>
    </lineage>
</organism>
<dbReference type="PANTHER" id="PTHR24100">
    <property type="entry name" value="BUTYROPHILIN"/>
    <property type="match status" value="1"/>
</dbReference>
<dbReference type="GO" id="GO:0001817">
    <property type="term" value="P:regulation of cytokine production"/>
    <property type="evidence" value="ECO:0007669"/>
    <property type="project" value="TreeGrafter"/>
</dbReference>
<comment type="subcellular location">
    <subcellularLocation>
        <location evidence="1">Membrane</location>
    </subcellularLocation>
</comment>
<keyword evidence="4 10" id="KW-1133">Transmembrane helix</keyword>
<feature type="domain" description="Ig-like" evidence="11">
    <location>
        <begin position="12"/>
        <end position="110"/>
    </location>
</feature>
<evidence type="ECO:0000256" key="7">
    <source>
        <dbReference type="ARBA" id="ARBA00023180"/>
    </source>
</evidence>
<dbReference type="FunFam" id="2.60.40.10:FF:000142">
    <property type="entry name" value="V-set domain-containing T-cell activation inhibitor 1"/>
    <property type="match status" value="1"/>
</dbReference>
<dbReference type="GO" id="GO:0005102">
    <property type="term" value="F:signaling receptor binding"/>
    <property type="evidence" value="ECO:0007669"/>
    <property type="project" value="TreeGrafter"/>
</dbReference>
<dbReference type="InterPro" id="IPR053896">
    <property type="entry name" value="BTN3A2-like_Ig-C"/>
</dbReference>
<evidence type="ECO:0000313" key="13">
    <source>
        <dbReference type="Proteomes" id="UP000472263"/>
    </source>
</evidence>
<feature type="transmembrane region" description="Helical" evidence="10">
    <location>
        <begin position="259"/>
        <end position="285"/>
    </location>
</feature>
<feature type="domain" description="Ig-like" evidence="11">
    <location>
        <begin position="113"/>
        <end position="213"/>
    </location>
</feature>
<evidence type="ECO:0000256" key="10">
    <source>
        <dbReference type="SAM" id="Phobius"/>
    </source>
</evidence>
<dbReference type="GO" id="GO:1903037">
    <property type="term" value="P:regulation of leukocyte cell-cell adhesion"/>
    <property type="evidence" value="ECO:0007669"/>
    <property type="project" value="UniProtKB-ARBA"/>
</dbReference>
<reference evidence="12" key="2">
    <citation type="submission" date="2025-08" db="UniProtKB">
        <authorList>
            <consortium name="Ensembl"/>
        </authorList>
    </citation>
    <scope>IDENTIFICATION</scope>
</reference>
<evidence type="ECO:0000259" key="11">
    <source>
        <dbReference type="PROSITE" id="PS50835"/>
    </source>
</evidence>
<keyword evidence="5 10" id="KW-0472">Membrane</keyword>
<reference evidence="12" key="1">
    <citation type="submission" date="2019-06" db="EMBL/GenBank/DDBJ databases">
        <authorList>
            <consortium name="Wellcome Sanger Institute Data Sharing"/>
        </authorList>
    </citation>
    <scope>NUCLEOTIDE SEQUENCE [LARGE SCALE GENOMIC DNA]</scope>
</reference>
<dbReference type="Ensembl" id="ENSMMDT00005002975.1">
    <property type="protein sequence ID" value="ENSMMDP00005002918.1"/>
    <property type="gene ID" value="ENSMMDG00005001638.1"/>
</dbReference>
<dbReference type="GO" id="GO:0042110">
    <property type="term" value="P:T cell activation"/>
    <property type="evidence" value="ECO:0007669"/>
    <property type="project" value="UniProtKB-ARBA"/>
</dbReference>
<keyword evidence="13" id="KW-1185">Reference proteome</keyword>
<evidence type="ECO:0000256" key="4">
    <source>
        <dbReference type="ARBA" id="ARBA00022989"/>
    </source>
</evidence>
<keyword evidence="7" id="KW-0325">Glycoprotein</keyword>
<evidence type="ECO:0000256" key="5">
    <source>
        <dbReference type="ARBA" id="ARBA00023136"/>
    </source>
</evidence>
<evidence type="ECO:0000313" key="12">
    <source>
        <dbReference type="Ensembl" id="ENSMMDP00005002918.1"/>
    </source>
</evidence>
<dbReference type="InterPro" id="IPR003599">
    <property type="entry name" value="Ig_sub"/>
</dbReference>
<dbReference type="InterPro" id="IPR013783">
    <property type="entry name" value="Ig-like_fold"/>
</dbReference>
<dbReference type="GeneTree" id="ENSGT01050000244843"/>
<reference evidence="12" key="3">
    <citation type="submission" date="2025-09" db="UniProtKB">
        <authorList>
            <consortium name="Ensembl"/>
        </authorList>
    </citation>
    <scope>IDENTIFICATION</scope>
</reference>
<accession>A0A667WMR0</accession>
<dbReference type="AlphaFoldDB" id="A0A667WMR0"/>
<proteinExistence type="inferred from homology"/>
<dbReference type="Gene3D" id="2.60.40.10">
    <property type="entry name" value="Immunoglobulins"/>
    <property type="match status" value="2"/>
</dbReference>
<dbReference type="InterPro" id="IPR007110">
    <property type="entry name" value="Ig-like_dom"/>
</dbReference>
<evidence type="ECO:0000256" key="3">
    <source>
        <dbReference type="ARBA" id="ARBA00022729"/>
    </source>
</evidence>
<dbReference type="SMART" id="SM00409">
    <property type="entry name" value="IG"/>
    <property type="match status" value="1"/>
</dbReference>
<keyword evidence="3" id="KW-0732">Signal</keyword>
<dbReference type="InParanoid" id="A0A667WMR0"/>
<keyword evidence="8" id="KW-0393">Immunoglobulin domain</keyword>
<name>A0A667WMR0_9TELE</name>
<dbReference type="GO" id="GO:0050852">
    <property type="term" value="P:T cell receptor signaling pathway"/>
    <property type="evidence" value="ECO:0007669"/>
    <property type="project" value="TreeGrafter"/>
</dbReference>
<dbReference type="InterPro" id="IPR050504">
    <property type="entry name" value="IgSF_BTN/MOG"/>
</dbReference>
<keyword evidence="2 10" id="KW-0812">Transmembrane</keyword>
<evidence type="ECO:0000256" key="6">
    <source>
        <dbReference type="ARBA" id="ARBA00023157"/>
    </source>
</evidence>
<comment type="similarity">
    <text evidence="9">Belongs to the SKINT family.</text>
</comment>
<dbReference type="SUPFAM" id="SSF48726">
    <property type="entry name" value="Immunoglobulin"/>
    <property type="match status" value="2"/>
</dbReference>
<sequence length="305" mass="33637">MFCLSLNCKLCPQSHVIGSPQPIVALAGDDVVLPCRLEPAISDFSGTVEWTKEGLNPPFVHVHESSGQVVQSQNPLYKYRTVLFVDELKNGNVSLKLFGVTVSDEGTYLCFIPSIRKGDFIQLTVGESHHCLRPWTDGVTLECESKGWYPEPELLWLDAEGELLSAGAPETVRGPHGLYTVSSRVTVERNRSDTFTCRVQQLSINQSRDALIHVPGEKNEFYILNMGMLLTGNRGGLLQKIHLALCFIISDDFFMCTSAAVGICSAVCITTGFAVGLCVLFAFMCRRRICGKSQKKFSSVDFDTV</sequence>
<dbReference type="GO" id="GO:0050863">
    <property type="term" value="P:regulation of T cell activation"/>
    <property type="evidence" value="ECO:0007669"/>
    <property type="project" value="UniProtKB-ARBA"/>
</dbReference>
<evidence type="ECO:0000256" key="2">
    <source>
        <dbReference type="ARBA" id="ARBA00022692"/>
    </source>
</evidence>
<dbReference type="FunFam" id="2.60.40.10:FF:000088">
    <property type="entry name" value="Butyrophilin subfamily 1 member A1"/>
    <property type="match status" value="1"/>
</dbReference>
<dbReference type="PROSITE" id="PS50835">
    <property type="entry name" value="IG_LIKE"/>
    <property type="match status" value="2"/>
</dbReference>
<dbReference type="GO" id="GO:0009897">
    <property type="term" value="C:external side of plasma membrane"/>
    <property type="evidence" value="ECO:0007669"/>
    <property type="project" value="TreeGrafter"/>
</dbReference>
<evidence type="ECO:0000256" key="9">
    <source>
        <dbReference type="ARBA" id="ARBA00038221"/>
    </source>
</evidence>